<gene>
    <name evidence="1" type="ORF">LCGC14_1745780</name>
</gene>
<sequence length="74" mass="8703">MDSIFTRQQVIRGRYAINTFDSNGKQLMMIESLITGQCDYPIVWPNGQLAYDWPEIWPKYFRIAVEKFAASRII</sequence>
<dbReference type="AlphaFoldDB" id="A0A0F9H5F6"/>
<dbReference type="EMBL" id="LAZR01016037">
    <property type="protein sequence ID" value="KKM06260.1"/>
    <property type="molecule type" value="Genomic_DNA"/>
</dbReference>
<organism evidence="1">
    <name type="scientific">marine sediment metagenome</name>
    <dbReference type="NCBI Taxonomy" id="412755"/>
    <lineage>
        <taxon>unclassified sequences</taxon>
        <taxon>metagenomes</taxon>
        <taxon>ecological metagenomes</taxon>
    </lineage>
</organism>
<name>A0A0F9H5F6_9ZZZZ</name>
<evidence type="ECO:0000313" key="1">
    <source>
        <dbReference type="EMBL" id="KKM06260.1"/>
    </source>
</evidence>
<proteinExistence type="predicted"/>
<accession>A0A0F9H5F6</accession>
<reference evidence="1" key="1">
    <citation type="journal article" date="2015" name="Nature">
        <title>Complex archaea that bridge the gap between prokaryotes and eukaryotes.</title>
        <authorList>
            <person name="Spang A."/>
            <person name="Saw J.H."/>
            <person name="Jorgensen S.L."/>
            <person name="Zaremba-Niedzwiedzka K."/>
            <person name="Martijn J."/>
            <person name="Lind A.E."/>
            <person name="van Eijk R."/>
            <person name="Schleper C."/>
            <person name="Guy L."/>
            <person name="Ettema T.J."/>
        </authorList>
    </citation>
    <scope>NUCLEOTIDE SEQUENCE</scope>
</reference>
<protein>
    <submittedName>
        <fullName evidence="1">Uncharacterized protein</fullName>
    </submittedName>
</protein>
<comment type="caution">
    <text evidence="1">The sequence shown here is derived from an EMBL/GenBank/DDBJ whole genome shotgun (WGS) entry which is preliminary data.</text>
</comment>